<comment type="caution">
    <text evidence="8">The sequence shown here is derived from an EMBL/GenBank/DDBJ whole genome shotgun (WGS) entry which is preliminary data.</text>
</comment>
<keyword evidence="5 6" id="KW-0472">Membrane</keyword>
<proteinExistence type="predicted"/>
<dbReference type="PANTHER" id="PTHR35007:SF3">
    <property type="entry name" value="POSSIBLE CONSERVED ALANINE RICH MEMBRANE PROTEIN"/>
    <property type="match status" value="1"/>
</dbReference>
<reference evidence="8 9" key="1">
    <citation type="journal article" date="2019" name="Int. J. Syst. Evol. Microbiol.">
        <title>The Global Catalogue of Microorganisms (GCM) 10K type strain sequencing project: providing services to taxonomists for standard genome sequencing and annotation.</title>
        <authorList>
            <consortium name="The Broad Institute Genomics Platform"/>
            <consortium name="The Broad Institute Genome Sequencing Center for Infectious Disease"/>
            <person name="Wu L."/>
            <person name="Ma J."/>
        </authorList>
    </citation>
    <scope>NUCLEOTIDE SEQUENCE [LARGE SCALE GENOMIC DNA]</scope>
    <source>
        <strain evidence="8 9">JCM 13518</strain>
    </source>
</reference>
<dbReference type="Pfam" id="PF00482">
    <property type="entry name" value="T2SSF"/>
    <property type="match status" value="1"/>
</dbReference>
<evidence type="ECO:0000256" key="2">
    <source>
        <dbReference type="ARBA" id="ARBA00022475"/>
    </source>
</evidence>
<dbReference type="EMBL" id="BAAAME010000005">
    <property type="protein sequence ID" value="GAA1747209.1"/>
    <property type="molecule type" value="Genomic_DNA"/>
</dbReference>
<keyword evidence="9" id="KW-1185">Reference proteome</keyword>
<dbReference type="Proteomes" id="UP001501057">
    <property type="component" value="Unassembled WGS sequence"/>
</dbReference>
<gene>
    <name evidence="8" type="ORF">GCM10009710_29150</name>
</gene>
<sequence length="176" mass="17637">MGGWPWGTLAAGAAAPLVRARVARAGRSGPGTVAAELPVALDLVAAALAAGRPPGVAVAAAARALGGQVGAELDAVAARLVTVADPSEVWRDVATRPGLAELARAVLRAERSGSAPAAVVANVADDLRRRRQSERLRRTRAGGVATALPLGLCFLPAFFLIGIAPTLLGLVGSVFG</sequence>
<evidence type="ECO:0000256" key="5">
    <source>
        <dbReference type="ARBA" id="ARBA00023136"/>
    </source>
</evidence>
<evidence type="ECO:0000256" key="4">
    <source>
        <dbReference type="ARBA" id="ARBA00022989"/>
    </source>
</evidence>
<keyword evidence="4 6" id="KW-1133">Transmembrane helix</keyword>
<keyword evidence="2" id="KW-1003">Cell membrane</keyword>
<organism evidence="8 9">
    <name type="scientific">Aeromicrobium alkaliterrae</name>
    <dbReference type="NCBI Taxonomy" id="302168"/>
    <lineage>
        <taxon>Bacteria</taxon>
        <taxon>Bacillati</taxon>
        <taxon>Actinomycetota</taxon>
        <taxon>Actinomycetes</taxon>
        <taxon>Propionibacteriales</taxon>
        <taxon>Nocardioidaceae</taxon>
        <taxon>Aeromicrobium</taxon>
    </lineage>
</organism>
<evidence type="ECO:0000259" key="7">
    <source>
        <dbReference type="Pfam" id="PF00482"/>
    </source>
</evidence>
<dbReference type="PANTHER" id="PTHR35007">
    <property type="entry name" value="INTEGRAL MEMBRANE PROTEIN-RELATED"/>
    <property type="match status" value="1"/>
</dbReference>
<dbReference type="InterPro" id="IPR018076">
    <property type="entry name" value="T2SS_GspF_dom"/>
</dbReference>
<evidence type="ECO:0000256" key="3">
    <source>
        <dbReference type="ARBA" id="ARBA00022692"/>
    </source>
</evidence>
<comment type="subcellular location">
    <subcellularLocation>
        <location evidence="1">Cell membrane</location>
        <topology evidence="1">Multi-pass membrane protein</topology>
    </subcellularLocation>
</comment>
<feature type="domain" description="Type II secretion system protein GspF" evidence="7">
    <location>
        <begin position="41"/>
        <end position="163"/>
    </location>
</feature>
<feature type="transmembrane region" description="Helical" evidence="6">
    <location>
        <begin position="141"/>
        <end position="168"/>
    </location>
</feature>
<evidence type="ECO:0000313" key="9">
    <source>
        <dbReference type="Proteomes" id="UP001501057"/>
    </source>
</evidence>
<accession>A0ABN2K2S4</accession>
<protein>
    <recommendedName>
        <fullName evidence="7">Type II secretion system protein GspF domain-containing protein</fullName>
    </recommendedName>
</protein>
<evidence type="ECO:0000256" key="6">
    <source>
        <dbReference type="SAM" id="Phobius"/>
    </source>
</evidence>
<evidence type="ECO:0000256" key="1">
    <source>
        <dbReference type="ARBA" id="ARBA00004651"/>
    </source>
</evidence>
<keyword evidence="3 6" id="KW-0812">Transmembrane</keyword>
<evidence type="ECO:0000313" key="8">
    <source>
        <dbReference type="EMBL" id="GAA1747209.1"/>
    </source>
</evidence>
<name>A0ABN2K2S4_9ACTN</name>